<dbReference type="PANTHER" id="PTHR30483:SF6">
    <property type="entry name" value="PERIPLASMIC BINDING PROTEIN OF ABC TRANSPORTER FOR NATURAL AMINO ACIDS"/>
    <property type="match status" value="1"/>
</dbReference>
<evidence type="ECO:0000256" key="3">
    <source>
        <dbReference type="ARBA" id="ARBA00022970"/>
    </source>
</evidence>
<dbReference type="PROSITE" id="PS51318">
    <property type="entry name" value="TAT"/>
    <property type="match status" value="1"/>
</dbReference>
<dbReference type="Proteomes" id="UP000548582">
    <property type="component" value="Unassembled WGS sequence"/>
</dbReference>
<feature type="domain" description="Leucine-binding protein" evidence="4">
    <location>
        <begin position="35"/>
        <end position="376"/>
    </location>
</feature>
<evidence type="ECO:0000259" key="4">
    <source>
        <dbReference type="Pfam" id="PF13458"/>
    </source>
</evidence>
<keyword evidence="3" id="KW-0029">Amino-acid transport</keyword>
<dbReference type="CDD" id="cd06327">
    <property type="entry name" value="PBP1_SBP-like"/>
    <property type="match status" value="1"/>
</dbReference>
<name>A0A848EG20_9PROT</name>
<dbReference type="InterPro" id="IPR028081">
    <property type="entry name" value="Leu-bd"/>
</dbReference>
<dbReference type="AlphaFoldDB" id="A0A848EG20"/>
<keyword evidence="3" id="KW-0813">Transport</keyword>
<dbReference type="RefSeq" id="WP_170054568.1">
    <property type="nucleotide sequence ID" value="NZ_JABBKX010000004.1"/>
</dbReference>
<evidence type="ECO:0000313" key="6">
    <source>
        <dbReference type="Proteomes" id="UP000548582"/>
    </source>
</evidence>
<dbReference type="GO" id="GO:0006865">
    <property type="term" value="P:amino acid transport"/>
    <property type="evidence" value="ECO:0007669"/>
    <property type="project" value="UniProtKB-KW"/>
</dbReference>
<evidence type="ECO:0000256" key="2">
    <source>
        <dbReference type="ARBA" id="ARBA00022729"/>
    </source>
</evidence>
<organism evidence="5 6">
    <name type="scientific">Neoroseomonas marina</name>
    <dbReference type="NCBI Taxonomy" id="1232220"/>
    <lineage>
        <taxon>Bacteria</taxon>
        <taxon>Pseudomonadati</taxon>
        <taxon>Pseudomonadota</taxon>
        <taxon>Alphaproteobacteria</taxon>
        <taxon>Acetobacterales</taxon>
        <taxon>Acetobacteraceae</taxon>
        <taxon>Neoroseomonas</taxon>
    </lineage>
</organism>
<dbReference type="InterPro" id="IPR028082">
    <property type="entry name" value="Peripla_BP_I"/>
</dbReference>
<comment type="caution">
    <text evidence="5">The sequence shown here is derived from an EMBL/GenBank/DDBJ whole genome shotgun (WGS) entry which is preliminary data.</text>
</comment>
<keyword evidence="2" id="KW-0732">Signal</keyword>
<accession>A0A848EG20</accession>
<sequence length="413" mass="43883">MIDTTRRGLLMGTAAAASFGALPLSQARAQAGTAIKIGVLNDQSGLYRDLSGPGSTACVRQAIADLGQLGFNVEVIQADHQNKPDVGSNIVRQWLDRDGVDLVIDVPTSSVALAVAGIVREKNKVYINSTGASSDLTGSQCSPNTVHWTYDTWMLANGTGGAMVRAGGDTWFFITADYAFGHALERDTTNFIRANGGRVLGSVRTPFPGTTDFSSFLVQAQASRAKVIGLANAGGDTINCIKQAAEFGITRRGVRLAGLLVFITDVHALGLQAAQGLALTESFYWDLNDRTRALTTRVRPSMPANAPPTMAQAGCYAGALHYLKAVKDMGVAAAKADGAAVVARMKAMPTNDDAFGEGVIRPDGRKIHPVYLFEVKKPEESRGAWDYYKVLQTVPADQAFRPLNEGGCSLVRS</sequence>
<dbReference type="PANTHER" id="PTHR30483">
    <property type="entry name" value="LEUCINE-SPECIFIC-BINDING PROTEIN"/>
    <property type="match status" value="1"/>
</dbReference>
<dbReference type="InterPro" id="IPR006311">
    <property type="entry name" value="TAT_signal"/>
</dbReference>
<protein>
    <submittedName>
        <fullName evidence="5">ABC transporter substrate-binding protein</fullName>
    </submittedName>
</protein>
<proteinExistence type="inferred from homology"/>
<dbReference type="Gene3D" id="3.40.50.2300">
    <property type="match status" value="2"/>
</dbReference>
<evidence type="ECO:0000313" key="5">
    <source>
        <dbReference type="EMBL" id="NMJ42335.1"/>
    </source>
</evidence>
<reference evidence="5 6" key="1">
    <citation type="submission" date="2020-03" db="EMBL/GenBank/DDBJ databases">
        <authorList>
            <person name="Sun Q."/>
        </authorList>
    </citation>
    <scope>NUCLEOTIDE SEQUENCE [LARGE SCALE GENOMIC DNA]</scope>
    <source>
        <strain evidence="5 6">JC162</strain>
    </source>
</reference>
<evidence type="ECO:0000256" key="1">
    <source>
        <dbReference type="ARBA" id="ARBA00010062"/>
    </source>
</evidence>
<keyword evidence="6" id="KW-1185">Reference proteome</keyword>
<comment type="similarity">
    <text evidence="1">Belongs to the leucine-binding protein family.</text>
</comment>
<dbReference type="Pfam" id="PF13458">
    <property type="entry name" value="Peripla_BP_6"/>
    <property type="match status" value="1"/>
</dbReference>
<dbReference type="EMBL" id="JABBKX010000004">
    <property type="protein sequence ID" value="NMJ42335.1"/>
    <property type="molecule type" value="Genomic_DNA"/>
</dbReference>
<dbReference type="SUPFAM" id="SSF53822">
    <property type="entry name" value="Periplasmic binding protein-like I"/>
    <property type="match status" value="1"/>
</dbReference>
<gene>
    <name evidence="5" type="ORF">GWK16_13870</name>
</gene>
<dbReference type="InterPro" id="IPR051010">
    <property type="entry name" value="BCAA_transport"/>
</dbReference>